<evidence type="ECO:0000256" key="4">
    <source>
        <dbReference type="ARBA" id="ARBA00022519"/>
    </source>
</evidence>
<feature type="transmembrane region" description="Helical" evidence="9">
    <location>
        <begin position="280"/>
        <end position="300"/>
    </location>
</feature>
<sequence length="332" mass="35674">MAGKSGRVISAQQQFSIKRSLMKWEAFLLLVFVLVNIMNVCISPYYLSVNGLFTATSSFLEKAFIVLPMAYILLLGEIDISVGATVALSACMLGITYNAGLPMGAAVVVCLLVGTACGLFNGLMLTRFTELAPMILTLGSQILYRGIAEILLTDKGTGGFTAVKWFQNLYWGKIGVVPIMFLIFVICAILFGIVMHKTTFGRWMYAIGSNARAAKYSGIRVQRIRCIVYTLTGAFSAVTAVFLASRMGSVRSNIAEGYELEAISMVVLGGVLTDGGKGNFPGVVIAIFVLGFLRYGLGLANIPSQVMMVIIGLLLIVAVMLPNLAGKIRKSL</sequence>
<keyword evidence="6 9" id="KW-1133">Transmembrane helix</keyword>
<protein>
    <recommendedName>
        <fullName evidence="8">Autoinducer 2 import system permease protein LsrD</fullName>
    </recommendedName>
</protein>
<gene>
    <name evidence="10" type="ORF">KTH90_01475</name>
</gene>
<feature type="transmembrane region" description="Helical" evidence="9">
    <location>
        <begin position="171"/>
        <end position="194"/>
    </location>
</feature>
<dbReference type="PANTHER" id="PTHR32196">
    <property type="entry name" value="ABC TRANSPORTER PERMEASE PROTEIN YPHD-RELATED-RELATED"/>
    <property type="match status" value="1"/>
</dbReference>
<feature type="transmembrane region" description="Helical" evidence="9">
    <location>
        <begin position="80"/>
        <end position="97"/>
    </location>
</feature>
<feature type="transmembrane region" description="Helical" evidence="9">
    <location>
        <begin position="103"/>
        <end position="124"/>
    </location>
</feature>
<keyword evidence="2" id="KW-0813">Transport</keyword>
<evidence type="ECO:0000256" key="5">
    <source>
        <dbReference type="ARBA" id="ARBA00022692"/>
    </source>
</evidence>
<dbReference type="RefSeq" id="WP_158351787.1">
    <property type="nucleotide sequence ID" value="NZ_JAHQCX010000001.1"/>
</dbReference>
<dbReference type="EMBL" id="JAHQCX010000001">
    <property type="protein sequence ID" value="MBU9724676.1"/>
    <property type="molecule type" value="Genomic_DNA"/>
</dbReference>
<evidence type="ECO:0000256" key="9">
    <source>
        <dbReference type="SAM" id="Phobius"/>
    </source>
</evidence>
<evidence type="ECO:0000256" key="3">
    <source>
        <dbReference type="ARBA" id="ARBA00022475"/>
    </source>
</evidence>
<evidence type="ECO:0000256" key="8">
    <source>
        <dbReference type="ARBA" id="ARBA00039381"/>
    </source>
</evidence>
<reference evidence="10 11" key="1">
    <citation type="submission" date="2021-06" db="EMBL/GenBank/DDBJ databases">
        <title>Description of novel taxa of the family Lachnospiraceae.</title>
        <authorList>
            <person name="Chaplin A.V."/>
            <person name="Sokolova S.R."/>
            <person name="Pikina A.P."/>
            <person name="Korzhanova M."/>
            <person name="Belova V."/>
            <person name="Korostin D."/>
            <person name="Efimov B.A."/>
        </authorList>
    </citation>
    <scope>NUCLEOTIDE SEQUENCE [LARGE SCALE GENOMIC DNA]</scope>
    <source>
        <strain evidence="10 11">ASD4241</strain>
    </source>
</reference>
<keyword evidence="4" id="KW-0997">Cell inner membrane</keyword>
<keyword evidence="5 9" id="KW-0812">Transmembrane</keyword>
<evidence type="ECO:0000256" key="7">
    <source>
        <dbReference type="ARBA" id="ARBA00023136"/>
    </source>
</evidence>
<evidence type="ECO:0000256" key="2">
    <source>
        <dbReference type="ARBA" id="ARBA00022448"/>
    </source>
</evidence>
<dbReference type="Pfam" id="PF02653">
    <property type="entry name" value="BPD_transp_2"/>
    <property type="match status" value="1"/>
</dbReference>
<organism evidence="10 11">
    <name type="scientific">Diplocloster modestus</name>
    <dbReference type="NCBI Taxonomy" id="2850322"/>
    <lineage>
        <taxon>Bacteria</taxon>
        <taxon>Bacillati</taxon>
        <taxon>Bacillota</taxon>
        <taxon>Clostridia</taxon>
        <taxon>Lachnospirales</taxon>
        <taxon>Lachnospiraceae</taxon>
        <taxon>Diplocloster</taxon>
    </lineage>
</organism>
<feature type="transmembrane region" description="Helical" evidence="9">
    <location>
        <begin position="306"/>
        <end position="325"/>
    </location>
</feature>
<evidence type="ECO:0000256" key="1">
    <source>
        <dbReference type="ARBA" id="ARBA00004651"/>
    </source>
</evidence>
<dbReference type="CDD" id="cd06579">
    <property type="entry name" value="TM_PBP1_transp_AraH_like"/>
    <property type="match status" value="1"/>
</dbReference>
<comment type="caution">
    <text evidence="10">The sequence shown here is derived from an EMBL/GenBank/DDBJ whole genome shotgun (WGS) entry which is preliminary data.</text>
</comment>
<proteinExistence type="predicted"/>
<feature type="transmembrane region" description="Helical" evidence="9">
    <location>
        <begin position="226"/>
        <end position="245"/>
    </location>
</feature>
<evidence type="ECO:0000256" key="6">
    <source>
        <dbReference type="ARBA" id="ARBA00022989"/>
    </source>
</evidence>
<dbReference type="InterPro" id="IPR001851">
    <property type="entry name" value="ABC_transp_permease"/>
</dbReference>
<accession>A0ABS6K1E8</accession>
<dbReference type="PANTHER" id="PTHR32196:SF71">
    <property type="entry name" value="AUTOINDUCER 2 IMPORT SYSTEM PERMEASE PROTEIN LSRD"/>
    <property type="match status" value="1"/>
</dbReference>
<evidence type="ECO:0000313" key="10">
    <source>
        <dbReference type="EMBL" id="MBU9724676.1"/>
    </source>
</evidence>
<name>A0ABS6K1E8_9FIRM</name>
<comment type="subcellular location">
    <subcellularLocation>
        <location evidence="1">Cell membrane</location>
        <topology evidence="1">Multi-pass membrane protein</topology>
    </subcellularLocation>
</comment>
<feature type="transmembrane region" description="Helical" evidence="9">
    <location>
        <begin position="26"/>
        <end position="46"/>
    </location>
</feature>
<keyword evidence="3" id="KW-1003">Cell membrane</keyword>
<keyword evidence="7 9" id="KW-0472">Membrane</keyword>
<evidence type="ECO:0000313" key="11">
    <source>
        <dbReference type="Proteomes" id="UP001314681"/>
    </source>
</evidence>
<keyword evidence="11" id="KW-1185">Reference proteome</keyword>
<dbReference type="Proteomes" id="UP001314681">
    <property type="component" value="Unassembled WGS sequence"/>
</dbReference>